<reference evidence="12" key="1">
    <citation type="submission" date="2021-03" db="EMBL/GenBank/DDBJ databases">
        <authorList>
            <person name="Wang G."/>
        </authorList>
    </citation>
    <scope>NUCLEOTIDE SEQUENCE</scope>
    <source>
        <strain evidence="12">KCTC 12899</strain>
    </source>
</reference>
<evidence type="ECO:0000256" key="10">
    <source>
        <dbReference type="SAM" id="MobiDB-lite"/>
    </source>
</evidence>
<dbReference type="GO" id="GO:0005886">
    <property type="term" value="C:plasma membrane"/>
    <property type="evidence" value="ECO:0007669"/>
    <property type="project" value="UniProtKB-SubCell"/>
</dbReference>
<dbReference type="SUPFAM" id="SSF161098">
    <property type="entry name" value="MetI-like"/>
    <property type="match status" value="1"/>
</dbReference>
<evidence type="ECO:0000313" key="12">
    <source>
        <dbReference type="EMBL" id="MBO1319126.1"/>
    </source>
</evidence>
<evidence type="ECO:0000256" key="7">
    <source>
        <dbReference type="ARBA" id="ARBA00022989"/>
    </source>
</evidence>
<evidence type="ECO:0000256" key="5">
    <source>
        <dbReference type="ARBA" id="ARBA00022475"/>
    </source>
</evidence>
<feature type="transmembrane region" description="Helical" evidence="9">
    <location>
        <begin position="399"/>
        <end position="419"/>
    </location>
</feature>
<feature type="transmembrane region" description="Helical" evidence="9">
    <location>
        <begin position="308"/>
        <end position="337"/>
    </location>
</feature>
<evidence type="ECO:0000256" key="4">
    <source>
        <dbReference type="ARBA" id="ARBA00022448"/>
    </source>
</evidence>
<feature type="domain" description="ABC transmembrane type-1" evidence="11">
    <location>
        <begin position="312"/>
        <end position="544"/>
    </location>
</feature>
<evidence type="ECO:0000259" key="11">
    <source>
        <dbReference type="PROSITE" id="PS50928"/>
    </source>
</evidence>
<comment type="subcellular location">
    <subcellularLocation>
        <location evidence="1 9">Cell membrane</location>
        <topology evidence="1 9">Multi-pass membrane protein</topology>
    </subcellularLocation>
</comment>
<dbReference type="EMBL" id="JAFREP010000008">
    <property type="protein sequence ID" value="MBO1319126.1"/>
    <property type="molecule type" value="Genomic_DNA"/>
</dbReference>
<dbReference type="GO" id="GO:0005315">
    <property type="term" value="F:phosphate transmembrane transporter activity"/>
    <property type="evidence" value="ECO:0007669"/>
    <property type="project" value="InterPro"/>
</dbReference>
<dbReference type="PANTHER" id="PTHR43470">
    <property type="entry name" value="PHOSPHATE TRANSPORT SYSTEM PERMEASE PROTEIN PSTA-RELATED"/>
    <property type="match status" value="1"/>
</dbReference>
<protein>
    <recommendedName>
        <fullName evidence="3 9">Phosphate transport system permease protein PstA</fullName>
    </recommendedName>
</protein>
<dbReference type="PROSITE" id="PS50928">
    <property type="entry name" value="ABC_TM1"/>
    <property type="match status" value="1"/>
</dbReference>
<comment type="caution">
    <text evidence="9">Lacks conserved residue(s) required for the propagation of feature annotation.</text>
</comment>
<keyword evidence="7 9" id="KW-1133">Transmembrane helix</keyword>
<dbReference type="CDD" id="cd06261">
    <property type="entry name" value="TM_PBP2"/>
    <property type="match status" value="1"/>
</dbReference>
<organism evidence="12 13">
    <name type="scientific">Acanthopleuribacter pedis</name>
    <dbReference type="NCBI Taxonomy" id="442870"/>
    <lineage>
        <taxon>Bacteria</taxon>
        <taxon>Pseudomonadati</taxon>
        <taxon>Acidobacteriota</taxon>
        <taxon>Holophagae</taxon>
        <taxon>Acanthopleuribacterales</taxon>
        <taxon>Acanthopleuribacteraceae</taxon>
        <taxon>Acanthopleuribacter</taxon>
    </lineage>
</organism>
<dbReference type="Gene3D" id="1.10.3720.10">
    <property type="entry name" value="MetI-like"/>
    <property type="match status" value="1"/>
</dbReference>
<keyword evidence="5 9" id="KW-1003">Cell membrane</keyword>
<feature type="region of interest" description="Disordered" evidence="10">
    <location>
        <begin position="1"/>
        <end position="25"/>
    </location>
</feature>
<accession>A0A8J7Q6L9</accession>
<comment type="caution">
    <text evidence="12">The sequence shown here is derived from an EMBL/GenBank/DDBJ whole genome shotgun (WGS) entry which is preliminary data.</text>
</comment>
<feature type="transmembrane region" description="Helical" evidence="9">
    <location>
        <begin position="357"/>
        <end position="378"/>
    </location>
</feature>
<keyword evidence="4" id="KW-0813">Transport</keyword>
<proteinExistence type="inferred from homology"/>
<keyword evidence="13" id="KW-1185">Reference proteome</keyword>
<gene>
    <name evidence="12" type="primary">pstA</name>
    <name evidence="12" type="ORF">J3U88_11705</name>
</gene>
<keyword evidence="6 9" id="KW-0812">Transmembrane</keyword>
<feature type="compositionally biased region" description="Basic residues" evidence="10">
    <location>
        <begin position="7"/>
        <end position="17"/>
    </location>
</feature>
<evidence type="ECO:0000256" key="3">
    <source>
        <dbReference type="ARBA" id="ARBA00016864"/>
    </source>
</evidence>
<sequence length="560" mass="62699">MAEGTRHGGRRHKRRRGQRGDEGGSVLRRFPFSGLSKSLIPYQGDGLVWVCAAATSVVLLLYLLLLGVITTRGLSALWVKPVVAVSLIDGRSVLGHIEGKTGGDGRWRIFRGNREVYGHEFSWIDPEAVTAVTFPEEVTVFERVEYGRAVGYLRGMMLSGSGEVVRLDLEQFAARHQRLLTEEAEALRLLGLKMAKINLRLEDLRLKRLKAMGRGRDTLASNQEEEERMRQTYLELDRKHVQLLSEMRQKTAVIETMEGTRLEVPMSDILRFYQPNQMNVFEKMGFYLVRFWALISENPRESNTEGGLFPVIFGTLLLVLLMSVFCVPFGVVAAIYLHEYAGEGWVLNTVRLAVHNLASIPGIVYGIFGLGFFVYGLGGWIDRAFFPERLPIPTFGTGGVLWAGLTMALLTLPVVIVSTEEGLRSVPRFVKDGSLALGATKLQTLRRVTLPMAMPGIMTGFILAITRAAGEVAPIMIVGVVKMAPMLPIDDVFPFFHFERKFMHLGFHIYDAAFQSPNVEAALPLAYVTTTLLLLLVLSMSLVAMYFRAKLRERFTEYVF</sequence>
<evidence type="ECO:0000313" key="13">
    <source>
        <dbReference type="Proteomes" id="UP000664417"/>
    </source>
</evidence>
<evidence type="ECO:0000256" key="8">
    <source>
        <dbReference type="ARBA" id="ARBA00023136"/>
    </source>
</evidence>
<dbReference type="InterPro" id="IPR035906">
    <property type="entry name" value="MetI-like_sf"/>
</dbReference>
<evidence type="ECO:0000256" key="6">
    <source>
        <dbReference type="ARBA" id="ARBA00022692"/>
    </source>
</evidence>
<name>A0A8J7Q6L9_9BACT</name>
<dbReference type="Pfam" id="PF00528">
    <property type="entry name" value="BPD_transp_1"/>
    <property type="match status" value="1"/>
</dbReference>
<dbReference type="NCBIfam" id="TIGR00974">
    <property type="entry name" value="3a0107s02c"/>
    <property type="match status" value="1"/>
</dbReference>
<comment type="similarity">
    <text evidence="2 9">Belongs to the binding-protein-dependent transport system permease family. CysTW subfamily.</text>
</comment>
<evidence type="ECO:0000256" key="1">
    <source>
        <dbReference type="ARBA" id="ARBA00004651"/>
    </source>
</evidence>
<dbReference type="RefSeq" id="WP_207858945.1">
    <property type="nucleotide sequence ID" value="NZ_JAFREP010000008.1"/>
</dbReference>
<dbReference type="GO" id="GO:0035435">
    <property type="term" value="P:phosphate ion transmembrane transport"/>
    <property type="evidence" value="ECO:0007669"/>
    <property type="project" value="InterPro"/>
</dbReference>
<dbReference type="InterPro" id="IPR005672">
    <property type="entry name" value="Phosphate_PstA"/>
</dbReference>
<dbReference type="Proteomes" id="UP000664417">
    <property type="component" value="Unassembled WGS sequence"/>
</dbReference>
<evidence type="ECO:0000256" key="2">
    <source>
        <dbReference type="ARBA" id="ARBA00007069"/>
    </source>
</evidence>
<dbReference type="AlphaFoldDB" id="A0A8J7Q6L9"/>
<evidence type="ECO:0000256" key="9">
    <source>
        <dbReference type="RuleBase" id="RU363043"/>
    </source>
</evidence>
<feature type="transmembrane region" description="Helical" evidence="9">
    <location>
        <begin position="47"/>
        <end position="70"/>
    </location>
</feature>
<keyword evidence="8 9" id="KW-0472">Membrane</keyword>
<feature type="transmembrane region" description="Helical" evidence="9">
    <location>
        <begin position="525"/>
        <end position="547"/>
    </location>
</feature>
<dbReference type="PANTHER" id="PTHR43470:SF6">
    <property type="entry name" value="PHOSPHATE TRANSPORT SYSTEM PERMEASE PROTEIN PSTA"/>
    <property type="match status" value="1"/>
</dbReference>
<dbReference type="InterPro" id="IPR000515">
    <property type="entry name" value="MetI-like"/>
</dbReference>